<feature type="region of interest" description="Disordered" evidence="1">
    <location>
        <begin position="45"/>
        <end position="68"/>
    </location>
</feature>
<dbReference type="InParanoid" id="A0A067PE75"/>
<accession>A0A067PE75</accession>
<name>A0A067PE75_9AGAM</name>
<evidence type="ECO:0000313" key="3">
    <source>
        <dbReference type="Proteomes" id="UP000027265"/>
    </source>
</evidence>
<sequence length="177" mass="19037">MSRQLNPTEHNIRTIISTTPGTVGLGVEGFVIKNGLSTVHGAEVGAGAGGRRGLGQRNESGTGVNDVEEGNLEDDIQSLFSIRLNTPDRSAAASLMKDEELPEPRLQISQPHLLTNSTSQTMRRNGTRNLTYDPPSSTPTSFAVPSWYYKLGNVWGISGSCFNSSPREHSSLSDSVH</sequence>
<dbReference type="Proteomes" id="UP000027265">
    <property type="component" value="Unassembled WGS sequence"/>
</dbReference>
<evidence type="ECO:0000256" key="1">
    <source>
        <dbReference type="SAM" id="MobiDB-lite"/>
    </source>
</evidence>
<proteinExistence type="predicted"/>
<dbReference type="OrthoDB" id="2591106at2759"/>
<organism evidence="2 3">
    <name type="scientific">Jaapia argillacea MUCL 33604</name>
    <dbReference type="NCBI Taxonomy" id="933084"/>
    <lineage>
        <taxon>Eukaryota</taxon>
        <taxon>Fungi</taxon>
        <taxon>Dikarya</taxon>
        <taxon>Basidiomycota</taxon>
        <taxon>Agaricomycotina</taxon>
        <taxon>Agaricomycetes</taxon>
        <taxon>Agaricomycetidae</taxon>
        <taxon>Jaapiales</taxon>
        <taxon>Jaapiaceae</taxon>
        <taxon>Jaapia</taxon>
    </lineage>
</organism>
<dbReference type="EMBL" id="KL197742">
    <property type="protein sequence ID" value="KDQ52140.1"/>
    <property type="molecule type" value="Genomic_DNA"/>
</dbReference>
<dbReference type="AlphaFoldDB" id="A0A067PE75"/>
<gene>
    <name evidence="2" type="ORF">JAAARDRAFT_198551</name>
</gene>
<reference evidence="3" key="1">
    <citation type="journal article" date="2014" name="Proc. Natl. Acad. Sci. U.S.A.">
        <title>Extensive sampling of basidiomycete genomes demonstrates inadequacy of the white-rot/brown-rot paradigm for wood decay fungi.</title>
        <authorList>
            <person name="Riley R."/>
            <person name="Salamov A.A."/>
            <person name="Brown D.W."/>
            <person name="Nagy L.G."/>
            <person name="Floudas D."/>
            <person name="Held B.W."/>
            <person name="Levasseur A."/>
            <person name="Lombard V."/>
            <person name="Morin E."/>
            <person name="Otillar R."/>
            <person name="Lindquist E.A."/>
            <person name="Sun H."/>
            <person name="LaButti K.M."/>
            <person name="Schmutz J."/>
            <person name="Jabbour D."/>
            <person name="Luo H."/>
            <person name="Baker S.E."/>
            <person name="Pisabarro A.G."/>
            <person name="Walton J.D."/>
            <person name="Blanchette R.A."/>
            <person name="Henrissat B."/>
            <person name="Martin F."/>
            <person name="Cullen D."/>
            <person name="Hibbett D.S."/>
            <person name="Grigoriev I.V."/>
        </authorList>
    </citation>
    <scope>NUCLEOTIDE SEQUENCE [LARGE SCALE GENOMIC DNA]</scope>
    <source>
        <strain evidence="3">MUCL 33604</strain>
    </source>
</reference>
<keyword evidence="3" id="KW-1185">Reference proteome</keyword>
<dbReference type="HOGENOM" id="CLU_1518078_0_0_1"/>
<evidence type="ECO:0000313" key="2">
    <source>
        <dbReference type="EMBL" id="KDQ52140.1"/>
    </source>
</evidence>
<protein>
    <submittedName>
        <fullName evidence="2">Uncharacterized protein</fullName>
    </submittedName>
</protein>